<dbReference type="SUPFAM" id="SSF54593">
    <property type="entry name" value="Glyoxalase/Bleomycin resistance protein/Dihydroxybiphenyl dioxygenase"/>
    <property type="match status" value="1"/>
</dbReference>
<accession>A0ABD3ZRU0</accession>
<evidence type="ECO:0000259" key="2">
    <source>
        <dbReference type="PROSITE" id="PS51819"/>
    </source>
</evidence>
<organism evidence="3 4">
    <name type="scientific">Bacillus subtilis subsp. subtilis</name>
    <dbReference type="NCBI Taxonomy" id="135461"/>
    <lineage>
        <taxon>Bacteria</taxon>
        <taxon>Bacillati</taxon>
        <taxon>Bacillota</taxon>
        <taxon>Bacilli</taxon>
        <taxon>Bacillales</taxon>
        <taxon>Bacillaceae</taxon>
        <taxon>Bacillus</taxon>
    </lineage>
</organism>
<dbReference type="AlphaFoldDB" id="A0ABD3ZRU0"/>
<dbReference type="PROSITE" id="PS51819">
    <property type="entry name" value="VOC"/>
    <property type="match status" value="1"/>
</dbReference>
<reference evidence="3 4" key="1">
    <citation type="submission" date="2014-11" db="EMBL/GenBank/DDBJ databases">
        <title>Draft Genome Sequences of Nine Bacillus subtilis Strains that Form Spores with High Heat-Resistance.</title>
        <authorList>
            <person name="Krawcyk A.O."/>
            <person name="Berendsen E.M."/>
            <person name="de Jong A."/>
            <person name="Holsappel S."/>
            <person name="Eijlander R.T."/>
            <person name="Wells-Bennik M."/>
            <person name="Kuipers O.P."/>
        </authorList>
    </citation>
    <scope>NUCLEOTIDE SEQUENCE [LARGE SCALE GENOMIC DNA]</scope>
    <source>
        <strain evidence="3 4">B4067</strain>
    </source>
</reference>
<gene>
    <name evidence="3" type="ORF">B4067_0786</name>
</gene>
<dbReference type="Proteomes" id="UP000031970">
    <property type="component" value="Unassembled WGS sequence"/>
</dbReference>
<feature type="region of interest" description="Disordered" evidence="1">
    <location>
        <begin position="65"/>
        <end position="93"/>
    </location>
</feature>
<proteinExistence type="predicted"/>
<evidence type="ECO:0000313" key="3">
    <source>
        <dbReference type="EMBL" id="KIL30178.1"/>
    </source>
</evidence>
<protein>
    <recommendedName>
        <fullName evidence="2">VOC domain-containing protein</fullName>
    </recommendedName>
</protein>
<dbReference type="InterPro" id="IPR004360">
    <property type="entry name" value="Glyas_Fos-R_dOase_dom"/>
</dbReference>
<dbReference type="InterPro" id="IPR029068">
    <property type="entry name" value="Glyas_Bleomycin-R_OHBP_Dase"/>
</dbReference>
<feature type="domain" description="VOC" evidence="2">
    <location>
        <begin position="198"/>
        <end position="314"/>
    </location>
</feature>
<feature type="compositionally biased region" description="Gly residues" evidence="1">
    <location>
        <begin position="65"/>
        <end position="75"/>
    </location>
</feature>
<evidence type="ECO:0000256" key="1">
    <source>
        <dbReference type="SAM" id="MobiDB-lite"/>
    </source>
</evidence>
<feature type="compositionally biased region" description="Pro residues" evidence="1">
    <location>
        <begin position="76"/>
        <end position="90"/>
    </location>
</feature>
<dbReference type="PANTHER" id="PTHR36437">
    <property type="entry name" value="GLYOXALASE/BLEOMYCIN RESISTANCE PROTEIN/DIOXYGENASE"/>
    <property type="match status" value="1"/>
</dbReference>
<dbReference type="CDD" id="cd07263">
    <property type="entry name" value="VOC_like"/>
    <property type="match status" value="1"/>
</dbReference>
<evidence type="ECO:0000313" key="4">
    <source>
        <dbReference type="Proteomes" id="UP000031970"/>
    </source>
</evidence>
<name>A0ABD3ZRU0_BACIU</name>
<dbReference type="Gene3D" id="3.10.180.10">
    <property type="entry name" value="2,3-Dihydroxybiphenyl 1,2-Dioxygenase, domain 1"/>
    <property type="match status" value="1"/>
</dbReference>
<sequence>MYYVDPYMFAGHFYEPWPAFEYEYRYPWPGIGSGAVPGSGGGSGPGIGGGAVPGFGGGSGPGIGSGASPGFGGAPQGPPPSQIPAKPPKPQGSQGAVLLVEPITIRPCLFRFTYVWLTNGRSFWFYPIILGRRSVGGFYWDSSRRRWVYFALDTNHIDVVSCSFHQPVSRLIFLCYFGRKQVIVLLSFQLGGFPMIKQIGTVAVYVEDQQKAKQFWTVKVGFDIAADHPMGPEASWLEVSPKGAETRLVIYPKAMMKGSEQMKASIVFECEDIFGTYEKMKTNGVEFLGEPNQMEWGTFVQFKDEDGNVFLLKE</sequence>
<dbReference type="PANTHER" id="PTHR36437:SF2">
    <property type="entry name" value="GLYOXALASE_BLEOMYCIN RESISTANCE PROTEIN_DIOXYGENASE"/>
    <property type="match status" value="1"/>
</dbReference>
<comment type="caution">
    <text evidence="3">The sequence shown here is derived from an EMBL/GenBank/DDBJ whole genome shotgun (WGS) entry which is preliminary data.</text>
</comment>
<dbReference type="EMBL" id="JSXS01000135">
    <property type="protein sequence ID" value="KIL30178.1"/>
    <property type="molecule type" value="Genomic_DNA"/>
</dbReference>
<dbReference type="Pfam" id="PF00903">
    <property type="entry name" value="Glyoxalase"/>
    <property type="match status" value="1"/>
</dbReference>
<dbReference type="InterPro" id="IPR037523">
    <property type="entry name" value="VOC_core"/>
</dbReference>